<keyword evidence="4" id="KW-1185">Reference proteome</keyword>
<dbReference type="AlphaFoldDB" id="A0A4Q6Y843"/>
<dbReference type="Gene3D" id="3.10.129.10">
    <property type="entry name" value="Hotdog Thioesterase"/>
    <property type="match status" value="1"/>
</dbReference>
<dbReference type="InterPro" id="IPR036291">
    <property type="entry name" value="NAD(P)-bd_dom_sf"/>
</dbReference>
<protein>
    <submittedName>
        <fullName evidence="3">SDR family NAD(P)-dependent oxidoreductase</fullName>
    </submittedName>
</protein>
<gene>
    <name evidence="3" type="ORF">EWE75_02350</name>
</gene>
<dbReference type="SUPFAM" id="SSF54637">
    <property type="entry name" value="Thioesterase/thiol ester dehydrase-isomerase"/>
    <property type="match status" value="1"/>
</dbReference>
<dbReference type="SUPFAM" id="SSF51735">
    <property type="entry name" value="NAD(P)-binding Rossmann-fold domains"/>
    <property type="match status" value="1"/>
</dbReference>
<dbReference type="Pfam" id="PF00106">
    <property type="entry name" value="adh_short"/>
    <property type="match status" value="1"/>
</dbReference>
<dbReference type="InterPro" id="IPR002539">
    <property type="entry name" value="MaoC-like_dom"/>
</dbReference>
<dbReference type="OrthoDB" id="9796589at2"/>
<sequence length="472" mass="51094">MSDGRCIGRKRFEMSDQEMFARISGDRNPLHLDPLAARRTQAGVVVVHGVHAMLWALECWLESGGVATVFGISARFDKFIEVGDLVEARASTTRNGTRLETYSGRSRLAVFNLRHEERAVPALEDDVGFALDVIEIPFEPRSLDFDAAAQSAGIMQVQEIASHFPALRHAIGGAATGGLAGVSTLVGMITPGLHSILAGIDITFDALATPAGQIAFKVERARPDVRLLDIAVRGCGLGGTVRTFVRPPPITQPTTQDMRAFVGATDFEGRNVLIIGGSRGLGELAAKLLAAGGANVTITYLVGQSEAEAVQADIVEGGGRCEILRYDALHDPSSQLGNALDRVDQLYYFATTKIFVRTEDAFDSAIFQRFYQVYVEGFSRICTYLSDRGEGARAFYPSSVAVTDRPPSMTEYAMAKAAGEILSADISRFVPHVETVMRRLPRLLTDQTAGTPWIETPSGVDAILDIVREMNR</sequence>
<evidence type="ECO:0000313" key="4">
    <source>
        <dbReference type="Proteomes" id="UP000292085"/>
    </source>
</evidence>
<evidence type="ECO:0000259" key="2">
    <source>
        <dbReference type="Pfam" id="PF01575"/>
    </source>
</evidence>
<accession>A0A4Q6Y843</accession>
<dbReference type="Proteomes" id="UP000292085">
    <property type="component" value="Unassembled WGS sequence"/>
</dbReference>
<feature type="domain" description="MaoC-like" evidence="2">
    <location>
        <begin position="15"/>
        <end position="97"/>
    </location>
</feature>
<dbReference type="Pfam" id="PF01575">
    <property type="entry name" value="MaoC_dehydratas"/>
    <property type="match status" value="1"/>
</dbReference>
<proteinExistence type="predicted"/>
<name>A0A4Q6Y843_9SPHN</name>
<comment type="pathway">
    <text evidence="1">Lipid metabolism; fatty acid beta-oxidation.</text>
</comment>
<dbReference type="InterPro" id="IPR029069">
    <property type="entry name" value="HotDog_dom_sf"/>
</dbReference>
<evidence type="ECO:0000313" key="3">
    <source>
        <dbReference type="EMBL" id="RZF66234.1"/>
    </source>
</evidence>
<organism evidence="3 4">
    <name type="scientific">Sphingomonas populi</name>
    <dbReference type="NCBI Taxonomy" id="2484750"/>
    <lineage>
        <taxon>Bacteria</taxon>
        <taxon>Pseudomonadati</taxon>
        <taxon>Pseudomonadota</taxon>
        <taxon>Alphaproteobacteria</taxon>
        <taxon>Sphingomonadales</taxon>
        <taxon>Sphingomonadaceae</taxon>
        <taxon>Sphingomonas</taxon>
    </lineage>
</organism>
<dbReference type="RefSeq" id="WP_130155079.1">
    <property type="nucleotide sequence ID" value="NZ_SGIS01000002.1"/>
</dbReference>
<dbReference type="UniPathway" id="UPA00659"/>
<dbReference type="Gene3D" id="3.40.50.720">
    <property type="entry name" value="NAD(P)-binding Rossmann-like Domain"/>
    <property type="match status" value="1"/>
</dbReference>
<dbReference type="InterPro" id="IPR002347">
    <property type="entry name" value="SDR_fam"/>
</dbReference>
<dbReference type="EMBL" id="SGIS01000002">
    <property type="protein sequence ID" value="RZF66234.1"/>
    <property type="molecule type" value="Genomic_DNA"/>
</dbReference>
<reference evidence="3 4" key="1">
    <citation type="submission" date="2019-02" db="EMBL/GenBank/DDBJ databases">
        <authorList>
            <person name="Li Y."/>
        </authorList>
    </citation>
    <scope>NUCLEOTIDE SEQUENCE [LARGE SCALE GENOMIC DNA]</scope>
    <source>
        <strain evidence="3 4">3-7</strain>
    </source>
</reference>
<dbReference type="GO" id="GO:0006635">
    <property type="term" value="P:fatty acid beta-oxidation"/>
    <property type="evidence" value="ECO:0007669"/>
    <property type="project" value="UniProtKB-UniPathway"/>
</dbReference>
<evidence type="ECO:0000256" key="1">
    <source>
        <dbReference type="ARBA" id="ARBA00005005"/>
    </source>
</evidence>
<dbReference type="GO" id="GO:0004300">
    <property type="term" value="F:enoyl-CoA hydratase activity"/>
    <property type="evidence" value="ECO:0007669"/>
    <property type="project" value="UniProtKB-ARBA"/>
</dbReference>
<comment type="caution">
    <text evidence="3">The sequence shown here is derived from an EMBL/GenBank/DDBJ whole genome shotgun (WGS) entry which is preliminary data.</text>
</comment>